<dbReference type="EMBL" id="JAINUF010000018">
    <property type="protein sequence ID" value="KAJ8337852.1"/>
    <property type="molecule type" value="Genomic_DNA"/>
</dbReference>
<protein>
    <submittedName>
        <fullName evidence="2">Uncharacterized protein</fullName>
    </submittedName>
</protein>
<comment type="caution">
    <text evidence="2">The sequence shown here is derived from an EMBL/GenBank/DDBJ whole genome shotgun (WGS) entry which is preliminary data.</text>
</comment>
<organism evidence="2 3">
    <name type="scientific">Synaphobranchus kaupii</name>
    <name type="common">Kaup's arrowtooth eel</name>
    <dbReference type="NCBI Taxonomy" id="118154"/>
    <lineage>
        <taxon>Eukaryota</taxon>
        <taxon>Metazoa</taxon>
        <taxon>Chordata</taxon>
        <taxon>Craniata</taxon>
        <taxon>Vertebrata</taxon>
        <taxon>Euteleostomi</taxon>
        <taxon>Actinopterygii</taxon>
        <taxon>Neopterygii</taxon>
        <taxon>Teleostei</taxon>
        <taxon>Anguilliformes</taxon>
        <taxon>Synaphobranchidae</taxon>
        <taxon>Synaphobranchus</taxon>
    </lineage>
</organism>
<evidence type="ECO:0000256" key="1">
    <source>
        <dbReference type="SAM" id="MobiDB-lite"/>
    </source>
</evidence>
<proteinExistence type="predicted"/>
<evidence type="ECO:0000313" key="3">
    <source>
        <dbReference type="Proteomes" id="UP001152622"/>
    </source>
</evidence>
<name>A0A9Q1EFI3_SYNKA</name>
<reference evidence="2" key="1">
    <citation type="journal article" date="2023" name="Science">
        <title>Genome structures resolve the early diversification of teleost fishes.</title>
        <authorList>
            <person name="Parey E."/>
            <person name="Louis A."/>
            <person name="Montfort J."/>
            <person name="Bouchez O."/>
            <person name="Roques C."/>
            <person name="Iampietro C."/>
            <person name="Lluch J."/>
            <person name="Castinel A."/>
            <person name="Donnadieu C."/>
            <person name="Desvignes T."/>
            <person name="Floi Bucao C."/>
            <person name="Jouanno E."/>
            <person name="Wen M."/>
            <person name="Mejri S."/>
            <person name="Dirks R."/>
            <person name="Jansen H."/>
            <person name="Henkel C."/>
            <person name="Chen W.J."/>
            <person name="Zahm M."/>
            <person name="Cabau C."/>
            <person name="Klopp C."/>
            <person name="Thompson A.W."/>
            <person name="Robinson-Rechavi M."/>
            <person name="Braasch I."/>
            <person name="Lecointre G."/>
            <person name="Bobe J."/>
            <person name="Postlethwait J.H."/>
            <person name="Berthelot C."/>
            <person name="Roest Crollius H."/>
            <person name="Guiguen Y."/>
        </authorList>
    </citation>
    <scope>NUCLEOTIDE SEQUENCE</scope>
    <source>
        <strain evidence="2">WJC10195</strain>
    </source>
</reference>
<feature type="region of interest" description="Disordered" evidence="1">
    <location>
        <begin position="1"/>
        <end position="25"/>
    </location>
</feature>
<sequence length="67" mass="7723">MRRLRRDPSPSVTPQGFQRAPGNASIRREESGIALKGEFAAHFLLFAWRTRRTRVTERRSGVEPWDG</sequence>
<dbReference type="Proteomes" id="UP001152622">
    <property type="component" value="Chromosome 18"/>
</dbReference>
<gene>
    <name evidence="2" type="ORF">SKAU_G00368180</name>
</gene>
<keyword evidence="3" id="KW-1185">Reference proteome</keyword>
<evidence type="ECO:0000313" key="2">
    <source>
        <dbReference type="EMBL" id="KAJ8337852.1"/>
    </source>
</evidence>
<dbReference type="AlphaFoldDB" id="A0A9Q1EFI3"/>
<accession>A0A9Q1EFI3</accession>